<dbReference type="STRING" id="1806892.AZH43_12700"/>
<dbReference type="RefSeq" id="WP_067669030.1">
    <property type="nucleotide sequence ID" value="NZ_CBCSIK010000001.1"/>
</dbReference>
<sequence length="197" mass="22234">MKKIIILGLFLLAGCTAKEAQKAETSASAEIVPYINKNYSESDSVAKIDFVQLTQVAIKNLSSMQVGYNPEATEVKFLPSDVSSDVKFVPSTDWQSVKILRNKDSEIWKSFIVEVFEINGYEQSKTTSFKICKDIWKDIDNRVPTVIDELSTRINEYEKAGSTPATQHIQYGYFFDLDASHYKDGYPIVCTIAYAKK</sequence>
<proteinExistence type="predicted"/>
<gene>
    <name evidence="1" type="ORF">AZH43_12700</name>
</gene>
<dbReference type="AlphaFoldDB" id="A0A151Y232"/>
<comment type="caution">
    <text evidence="1">The sequence shown here is derived from an EMBL/GenBank/DDBJ whole genome shotgun (WGS) entry which is preliminary data.</text>
</comment>
<reference evidence="1 2" key="1">
    <citation type="submission" date="2016-03" db="EMBL/GenBank/DDBJ databases">
        <title>Acinetobacter genomospecies 28 strain ANC 4149.</title>
        <authorList>
            <person name="Radolfova-Krizova L."/>
            <person name="Nemec A."/>
        </authorList>
    </citation>
    <scope>NUCLEOTIDE SEQUENCE [LARGE SCALE GENOMIC DNA]</scope>
    <source>
        <strain evidence="1 2">ANC 4149</strain>
    </source>
</reference>
<organism evidence="1 2">
    <name type="scientific">Acinetobacter pragensis</name>
    <dbReference type="NCBI Taxonomy" id="1806892"/>
    <lineage>
        <taxon>Bacteria</taxon>
        <taxon>Pseudomonadati</taxon>
        <taxon>Pseudomonadota</taxon>
        <taxon>Gammaproteobacteria</taxon>
        <taxon>Moraxellales</taxon>
        <taxon>Moraxellaceae</taxon>
        <taxon>Acinetobacter</taxon>
    </lineage>
</organism>
<protein>
    <recommendedName>
        <fullName evidence="3">Lipoprotein</fullName>
    </recommendedName>
</protein>
<accession>A0A151Y232</accession>
<evidence type="ECO:0008006" key="3">
    <source>
        <dbReference type="Google" id="ProtNLM"/>
    </source>
</evidence>
<dbReference type="OrthoDB" id="6689867at2"/>
<evidence type="ECO:0000313" key="2">
    <source>
        <dbReference type="Proteomes" id="UP000076276"/>
    </source>
</evidence>
<dbReference type="EMBL" id="LUAW01000020">
    <property type="protein sequence ID" value="KYQ72067.1"/>
    <property type="molecule type" value="Genomic_DNA"/>
</dbReference>
<dbReference type="PROSITE" id="PS51257">
    <property type="entry name" value="PROKAR_LIPOPROTEIN"/>
    <property type="match status" value="1"/>
</dbReference>
<evidence type="ECO:0000313" key="1">
    <source>
        <dbReference type="EMBL" id="KYQ72067.1"/>
    </source>
</evidence>
<dbReference type="Proteomes" id="UP000076276">
    <property type="component" value="Unassembled WGS sequence"/>
</dbReference>
<keyword evidence="2" id="KW-1185">Reference proteome</keyword>
<name>A0A151Y232_9GAMM</name>